<evidence type="ECO:0000313" key="2">
    <source>
        <dbReference type="EMBL" id="PKQ43614.1"/>
    </source>
</evidence>
<dbReference type="PANTHER" id="PTHR34387:SF2">
    <property type="entry name" value="SLR1258 PROTEIN"/>
    <property type="match status" value="1"/>
</dbReference>
<dbReference type="InterPro" id="IPR052022">
    <property type="entry name" value="26kDa_periplasmic_antigen"/>
</dbReference>
<dbReference type="PIRSF" id="PIRSF029033">
    <property type="entry name" value="UCP029033"/>
    <property type="match status" value="1"/>
</dbReference>
<evidence type="ECO:0000256" key="1">
    <source>
        <dbReference type="SAM" id="Phobius"/>
    </source>
</evidence>
<comment type="caution">
    <text evidence="2">The sequence shown here is derived from an EMBL/GenBank/DDBJ whole genome shotgun (WGS) entry which is preliminary data.</text>
</comment>
<dbReference type="OrthoDB" id="9785289at2"/>
<sequence length="243" mass="27152">MNKNLSAIVFGIAIVLASIILGNAFINRNKTAGTISVTGLGEANFTSDLIVWEARFSQVNMDLKQAYADLQRDKEIISEYLKSKGLNDSVFVFNAVVTEKNFKQNYTNDGKYIGQEFTDYTLTQTVQINSKDVENVEKISREVTDLLNKGIQLYSMAPRYYYSKLEDLKIEMVSQATENAHLRAKSISENSGAKLGDLSIAQMGIFQITGQNSNEDYSWGGVYNTASKEKTASITMKLTYHVK</sequence>
<dbReference type="AlphaFoldDB" id="A0A2N3HFE9"/>
<dbReference type="InterPro" id="IPR007497">
    <property type="entry name" value="SIMPL/DUF541"/>
</dbReference>
<feature type="transmembrane region" description="Helical" evidence="1">
    <location>
        <begin position="6"/>
        <end position="26"/>
    </location>
</feature>
<accession>A0A2N3HFE9</accession>
<keyword evidence="1" id="KW-0812">Transmembrane</keyword>
<evidence type="ECO:0000313" key="3">
    <source>
        <dbReference type="Proteomes" id="UP000233435"/>
    </source>
</evidence>
<dbReference type="GO" id="GO:0006974">
    <property type="term" value="P:DNA damage response"/>
    <property type="evidence" value="ECO:0007669"/>
    <property type="project" value="TreeGrafter"/>
</dbReference>
<dbReference type="Pfam" id="PF04402">
    <property type="entry name" value="SIMPL"/>
    <property type="match status" value="1"/>
</dbReference>
<keyword evidence="1" id="KW-0472">Membrane</keyword>
<protein>
    <submittedName>
        <fullName evidence="2">SIMPL domain-containing protein</fullName>
    </submittedName>
</protein>
<dbReference type="PANTHER" id="PTHR34387">
    <property type="entry name" value="SLR1258 PROTEIN"/>
    <property type="match status" value="1"/>
</dbReference>
<dbReference type="Gene3D" id="3.30.70.2970">
    <property type="entry name" value="Protein of unknown function (DUF541), domain 2"/>
    <property type="match status" value="1"/>
</dbReference>
<keyword evidence="3" id="KW-1185">Reference proteome</keyword>
<organism evidence="2 3">
    <name type="scientific">Confluentibacter flavum</name>
    <dbReference type="NCBI Taxonomy" id="1909700"/>
    <lineage>
        <taxon>Bacteria</taxon>
        <taxon>Pseudomonadati</taxon>
        <taxon>Bacteroidota</taxon>
        <taxon>Flavobacteriia</taxon>
        <taxon>Flavobacteriales</taxon>
        <taxon>Flavobacteriaceae</taxon>
        <taxon>Confluentibacter</taxon>
    </lineage>
</organism>
<name>A0A2N3HFE9_9FLAO</name>
<dbReference type="RefSeq" id="WP_106661031.1">
    <property type="nucleotide sequence ID" value="NZ_PJEO01000056.1"/>
</dbReference>
<dbReference type="InterPro" id="IPR016907">
    <property type="entry name" value="UCP029033"/>
</dbReference>
<proteinExistence type="predicted"/>
<gene>
    <name evidence="2" type="ORF">CSW08_16535</name>
</gene>
<reference evidence="2 3" key="1">
    <citation type="submission" date="2017-12" db="EMBL/GenBank/DDBJ databases">
        <title>Confluentibacter flavum sp. nov., isolated from the saline lake.</title>
        <authorList>
            <person name="Yu L."/>
        </authorList>
    </citation>
    <scope>NUCLEOTIDE SEQUENCE [LARGE SCALE GENOMIC DNA]</scope>
    <source>
        <strain evidence="2 3">3B</strain>
    </source>
</reference>
<dbReference type="Proteomes" id="UP000233435">
    <property type="component" value="Unassembled WGS sequence"/>
</dbReference>
<dbReference type="EMBL" id="PJEO01000056">
    <property type="protein sequence ID" value="PKQ43614.1"/>
    <property type="molecule type" value="Genomic_DNA"/>
</dbReference>
<keyword evidence="1" id="KW-1133">Transmembrane helix</keyword>